<dbReference type="PANTHER" id="PTHR48051:SF14">
    <property type="entry name" value="LEUCINE-RICH REPEAT AND CALPONIN HOMOLOGY DOMAIN-CONTAINING PROTEIN 2 ISOFORM X1"/>
    <property type="match status" value="1"/>
</dbReference>
<keyword evidence="1" id="KW-0433">Leucine-rich repeat</keyword>
<dbReference type="InterPro" id="IPR003591">
    <property type="entry name" value="Leu-rich_rpt_typical-subtyp"/>
</dbReference>
<dbReference type="Ensembl" id="ENSATET00000024411.3">
    <property type="protein sequence ID" value="ENSATEP00000024026.2"/>
    <property type="gene ID" value="ENSATEG00000016650.3"/>
</dbReference>
<dbReference type="Pfam" id="PF00307">
    <property type="entry name" value="CH"/>
    <property type="match status" value="1"/>
</dbReference>
<dbReference type="GeneTree" id="ENSGT00940000160039"/>
<evidence type="ECO:0000313" key="5">
    <source>
        <dbReference type="Ensembl" id="ENSATEP00000024026.2"/>
    </source>
</evidence>
<dbReference type="SMART" id="SM00369">
    <property type="entry name" value="LRR_TYP"/>
    <property type="match status" value="5"/>
</dbReference>
<keyword evidence="2" id="KW-0677">Repeat</keyword>
<dbReference type="SMART" id="SM00364">
    <property type="entry name" value="LRR_BAC"/>
    <property type="match status" value="4"/>
</dbReference>
<dbReference type="InterPro" id="IPR032675">
    <property type="entry name" value="LRR_dom_sf"/>
</dbReference>
<reference evidence="5" key="2">
    <citation type="submission" date="2025-08" db="UniProtKB">
        <authorList>
            <consortium name="Ensembl"/>
        </authorList>
    </citation>
    <scope>IDENTIFICATION</scope>
</reference>
<dbReference type="InterPro" id="IPR001715">
    <property type="entry name" value="CH_dom"/>
</dbReference>
<dbReference type="FunFam" id="3.80.10.10:FF:000007">
    <property type="entry name" value="Leucine-rich repeat and calponin homology domain-containing protein 1 isoform 3"/>
    <property type="match status" value="1"/>
</dbReference>
<evidence type="ECO:0000313" key="6">
    <source>
        <dbReference type="Proteomes" id="UP000265040"/>
    </source>
</evidence>
<organism evidence="5 6">
    <name type="scientific">Anabas testudineus</name>
    <name type="common">Climbing perch</name>
    <name type="synonym">Anthias testudineus</name>
    <dbReference type="NCBI Taxonomy" id="64144"/>
    <lineage>
        <taxon>Eukaryota</taxon>
        <taxon>Metazoa</taxon>
        <taxon>Chordata</taxon>
        <taxon>Craniata</taxon>
        <taxon>Vertebrata</taxon>
        <taxon>Euteleostomi</taxon>
        <taxon>Actinopterygii</taxon>
        <taxon>Neopterygii</taxon>
        <taxon>Teleostei</taxon>
        <taxon>Neoteleostei</taxon>
        <taxon>Acanthomorphata</taxon>
        <taxon>Anabantaria</taxon>
        <taxon>Anabantiformes</taxon>
        <taxon>Anabantoidei</taxon>
        <taxon>Anabantidae</taxon>
        <taxon>Anabas</taxon>
    </lineage>
</organism>
<evidence type="ECO:0000259" key="4">
    <source>
        <dbReference type="PROSITE" id="PS50021"/>
    </source>
</evidence>
<dbReference type="Gene3D" id="1.10.418.10">
    <property type="entry name" value="Calponin-like domain"/>
    <property type="match status" value="1"/>
</dbReference>
<dbReference type="AlphaFoldDB" id="A0A3Q1K231"/>
<dbReference type="InterPro" id="IPR036872">
    <property type="entry name" value="CH_dom_sf"/>
</dbReference>
<accession>A0A3Q1K231</accession>
<proteinExistence type="predicted"/>
<dbReference type="Proteomes" id="UP000265040">
    <property type="component" value="Chromosome 14"/>
</dbReference>
<dbReference type="InterPro" id="IPR001611">
    <property type="entry name" value="Leu-rich_rpt"/>
</dbReference>
<name>A0A3Q1K231_ANATE</name>
<reference evidence="5" key="1">
    <citation type="submission" date="2021-04" db="EMBL/GenBank/DDBJ databases">
        <authorList>
            <consortium name="Wellcome Sanger Institute Data Sharing"/>
        </authorList>
    </citation>
    <scope>NUCLEOTIDE SEQUENCE [LARGE SCALE GENOMIC DNA]</scope>
</reference>
<evidence type="ECO:0000256" key="3">
    <source>
        <dbReference type="SAM" id="MobiDB-lite"/>
    </source>
</evidence>
<dbReference type="InterPro" id="IPR050216">
    <property type="entry name" value="LRR_domain-containing"/>
</dbReference>
<dbReference type="GO" id="GO:0005737">
    <property type="term" value="C:cytoplasm"/>
    <property type="evidence" value="ECO:0007669"/>
    <property type="project" value="TreeGrafter"/>
</dbReference>
<dbReference type="PROSITE" id="PS50021">
    <property type="entry name" value="CH"/>
    <property type="match status" value="1"/>
</dbReference>
<gene>
    <name evidence="5" type="primary">LRCH2</name>
</gene>
<dbReference type="SMART" id="SM00033">
    <property type="entry name" value="CH"/>
    <property type="match status" value="1"/>
</dbReference>
<keyword evidence="6" id="KW-1185">Reference proteome</keyword>
<dbReference type="PANTHER" id="PTHR48051">
    <property type="match status" value="1"/>
</dbReference>
<dbReference type="SUPFAM" id="SSF52058">
    <property type="entry name" value="L domain-like"/>
    <property type="match status" value="1"/>
</dbReference>
<sequence>MATKTCSSSPSPPVAAAAASNFFFTKMASSQGGVGAVTALQSHHYSSGPHWSPGISQFQHQQHHTARSLDRALEDAVCSGILNLSGRKLREYPGVSYDLTDTTQADLSKNRLTEIPPEVCLFAPLESLNLYHNCIKCIPEAIINLQMLTYLDISRNLLSVLPKYLFNLPLKVLLVSNNKLVSIPEEIGKAKDLMELDVSCNEIQVLPAQVGRLHALRELNIRKNCLHMLPEELADLPLIRLDFSCNKITEIPPAYRKLRQLQHIILDNNPMQSPPAQICLKGKVHIFKYLNIQACRLDKKPDTLDLPSLGKRCLPQPLTDSMEDFYPTKNHGPDSGIGSDNGDKRLSTTEPSDDDTVSLHSQVSETARADALSLLSKMDSLSQSCSDLRSDYAVAKIRTYRHMNPSSSSFIQPLTYSSSDKEQLVEEEDDELKEVLDLRKIAVQLLQQEQQNRYVGLPSLSSLAWDFFRHWKSNSSQILCHLFPSSSCSFDGSLKTDQSDSEPNWPEVPPVLNQNEDRRRNKYLRKDYLKVCACTCSQNISLYSLGLVHSHCQILKRFFFLLTGNRQEYSSTDPSFTMRRKMEHLREEMEQIGLLRQNIESRLKVLLPDDVGAALMDGVVLCHLANHICPRSVASIHVPSPAVPKLSMAKCRRNVENFLDACKKLGVPQDKLCLPHHILEERGLVKVGVTVQALLDLSSSSRPAQLLTV</sequence>
<protein>
    <recommendedName>
        <fullName evidence="4">Calponin-homology (CH) domain-containing protein</fullName>
    </recommendedName>
</protein>
<feature type="region of interest" description="Disordered" evidence="3">
    <location>
        <begin position="320"/>
        <end position="360"/>
    </location>
</feature>
<dbReference type="PROSITE" id="PS51450">
    <property type="entry name" value="LRR"/>
    <property type="match status" value="1"/>
</dbReference>
<feature type="domain" description="Calponin-homology (CH)" evidence="4">
    <location>
        <begin position="585"/>
        <end position="698"/>
    </location>
</feature>
<dbReference type="Gene3D" id="3.80.10.10">
    <property type="entry name" value="Ribonuclease Inhibitor"/>
    <property type="match status" value="1"/>
</dbReference>
<dbReference type="SUPFAM" id="SSF47576">
    <property type="entry name" value="Calponin-homology domain, CH-domain"/>
    <property type="match status" value="1"/>
</dbReference>
<dbReference type="CDD" id="cd21271">
    <property type="entry name" value="CH_LRCH2"/>
    <property type="match status" value="1"/>
</dbReference>
<dbReference type="Pfam" id="PF13855">
    <property type="entry name" value="LRR_8"/>
    <property type="match status" value="2"/>
</dbReference>
<evidence type="ECO:0000256" key="2">
    <source>
        <dbReference type="ARBA" id="ARBA00022737"/>
    </source>
</evidence>
<reference evidence="5" key="3">
    <citation type="submission" date="2025-09" db="UniProtKB">
        <authorList>
            <consortium name="Ensembl"/>
        </authorList>
    </citation>
    <scope>IDENTIFICATION</scope>
</reference>
<dbReference type="FunFam" id="1.10.418.10:FF:000021">
    <property type="entry name" value="Leucine-rich repeat and calponin homology domain-containing protein 1 isoform 3"/>
    <property type="match status" value="1"/>
</dbReference>
<evidence type="ECO:0000256" key="1">
    <source>
        <dbReference type="ARBA" id="ARBA00022614"/>
    </source>
</evidence>